<feature type="domain" description="NAC" evidence="5">
    <location>
        <begin position="5"/>
        <end position="96"/>
    </location>
</feature>
<reference evidence="6" key="1">
    <citation type="submission" date="2020-06" db="EMBL/GenBank/DDBJ databases">
        <authorList>
            <person name="Li T."/>
            <person name="Hu X."/>
            <person name="Zhang T."/>
            <person name="Song X."/>
            <person name="Zhang H."/>
            <person name="Dai N."/>
            <person name="Sheng W."/>
            <person name="Hou X."/>
            <person name="Wei L."/>
        </authorList>
    </citation>
    <scope>NUCLEOTIDE SEQUENCE</scope>
    <source>
        <strain evidence="6">G02</strain>
        <tissue evidence="6">Leaf</tissue>
    </source>
</reference>
<evidence type="ECO:0000313" key="6">
    <source>
        <dbReference type="EMBL" id="KAL0294007.1"/>
    </source>
</evidence>
<dbReference type="AlphaFoldDB" id="A0AAW2JIG1"/>
<dbReference type="InterPro" id="IPR036093">
    <property type="entry name" value="NAC_dom_sf"/>
</dbReference>
<keyword evidence="1" id="KW-0805">Transcription regulation</keyword>
<dbReference type="GO" id="GO:0003677">
    <property type="term" value="F:DNA binding"/>
    <property type="evidence" value="ECO:0007669"/>
    <property type="project" value="UniProtKB-KW"/>
</dbReference>
<organism evidence="6">
    <name type="scientific">Sesamum radiatum</name>
    <name type="common">Black benniseed</name>
    <dbReference type="NCBI Taxonomy" id="300843"/>
    <lineage>
        <taxon>Eukaryota</taxon>
        <taxon>Viridiplantae</taxon>
        <taxon>Streptophyta</taxon>
        <taxon>Embryophyta</taxon>
        <taxon>Tracheophyta</taxon>
        <taxon>Spermatophyta</taxon>
        <taxon>Magnoliopsida</taxon>
        <taxon>eudicotyledons</taxon>
        <taxon>Gunneridae</taxon>
        <taxon>Pentapetalae</taxon>
        <taxon>asterids</taxon>
        <taxon>lamiids</taxon>
        <taxon>Lamiales</taxon>
        <taxon>Pedaliaceae</taxon>
        <taxon>Sesamum</taxon>
    </lineage>
</organism>
<comment type="caution">
    <text evidence="6">The sequence shown here is derived from an EMBL/GenBank/DDBJ whole genome shotgun (WGS) entry which is preliminary data.</text>
</comment>
<dbReference type="PROSITE" id="PS51005">
    <property type="entry name" value="NAC"/>
    <property type="match status" value="1"/>
</dbReference>
<dbReference type="Pfam" id="PF02365">
    <property type="entry name" value="NAM"/>
    <property type="match status" value="1"/>
</dbReference>
<dbReference type="SUPFAM" id="SSF101941">
    <property type="entry name" value="NAC domain"/>
    <property type="match status" value="1"/>
</dbReference>
<keyword evidence="3" id="KW-0804">Transcription</keyword>
<evidence type="ECO:0000256" key="1">
    <source>
        <dbReference type="ARBA" id="ARBA00023015"/>
    </source>
</evidence>
<accession>A0AAW2JIG1</accession>
<proteinExistence type="predicted"/>
<dbReference type="PANTHER" id="PTHR31719:SF179">
    <property type="entry name" value="OS08G0148400 PROTEIN"/>
    <property type="match status" value="1"/>
</dbReference>
<sequence length="96" mass="11515">MSEPMPPGIKFLPTDTELVRLYRRQKLIVESLPQGLQKLFLDVAWYQHNPQELIAMHEQLEDDQEDWYFFTPRSRRYLNGQRPTTGIGRRPEKICR</sequence>
<protein>
    <submittedName>
        <fullName evidence="6">NAC domain-containing protein 2</fullName>
    </submittedName>
</protein>
<dbReference type="PANTHER" id="PTHR31719">
    <property type="entry name" value="NAC TRANSCRIPTION FACTOR 56"/>
    <property type="match status" value="1"/>
</dbReference>
<evidence type="ECO:0000256" key="2">
    <source>
        <dbReference type="ARBA" id="ARBA00023125"/>
    </source>
</evidence>
<dbReference type="EMBL" id="JACGWJ010000240">
    <property type="protein sequence ID" value="KAL0294007.1"/>
    <property type="molecule type" value="Genomic_DNA"/>
</dbReference>
<dbReference type="GO" id="GO:0006355">
    <property type="term" value="P:regulation of DNA-templated transcription"/>
    <property type="evidence" value="ECO:0007669"/>
    <property type="project" value="InterPro"/>
</dbReference>
<evidence type="ECO:0000256" key="3">
    <source>
        <dbReference type="ARBA" id="ARBA00023163"/>
    </source>
</evidence>
<gene>
    <name evidence="6" type="ORF">Sradi_6908600</name>
</gene>
<name>A0AAW2JIG1_SESRA</name>
<dbReference type="Gene3D" id="2.170.150.80">
    <property type="entry name" value="NAC domain"/>
    <property type="match status" value="1"/>
</dbReference>
<keyword evidence="4" id="KW-0539">Nucleus</keyword>
<evidence type="ECO:0000259" key="5">
    <source>
        <dbReference type="PROSITE" id="PS51005"/>
    </source>
</evidence>
<evidence type="ECO:0000256" key="4">
    <source>
        <dbReference type="ARBA" id="ARBA00023242"/>
    </source>
</evidence>
<keyword evidence="2" id="KW-0238">DNA-binding</keyword>
<reference evidence="6" key="2">
    <citation type="journal article" date="2024" name="Plant">
        <title>Genomic evolution and insights into agronomic trait innovations of Sesamum species.</title>
        <authorList>
            <person name="Miao H."/>
            <person name="Wang L."/>
            <person name="Qu L."/>
            <person name="Liu H."/>
            <person name="Sun Y."/>
            <person name="Le M."/>
            <person name="Wang Q."/>
            <person name="Wei S."/>
            <person name="Zheng Y."/>
            <person name="Lin W."/>
            <person name="Duan Y."/>
            <person name="Cao H."/>
            <person name="Xiong S."/>
            <person name="Wang X."/>
            <person name="Wei L."/>
            <person name="Li C."/>
            <person name="Ma Q."/>
            <person name="Ju M."/>
            <person name="Zhao R."/>
            <person name="Li G."/>
            <person name="Mu C."/>
            <person name="Tian Q."/>
            <person name="Mei H."/>
            <person name="Zhang T."/>
            <person name="Gao T."/>
            <person name="Zhang H."/>
        </authorList>
    </citation>
    <scope>NUCLEOTIDE SEQUENCE</scope>
    <source>
        <strain evidence="6">G02</strain>
    </source>
</reference>
<dbReference type="InterPro" id="IPR003441">
    <property type="entry name" value="NAC-dom"/>
</dbReference>